<evidence type="ECO:0000259" key="2">
    <source>
        <dbReference type="Pfam" id="PF07969"/>
    </source>
</evidence>
<evidence type="ECO:0000313" key="3">
    <source>
        <dbReference type="EMBL" id="TXS95126.1"/>
    </source>
</evidence>
<organism evidence="3 4">
    <name type="scientific">Parahaliea aestuarii</name>
    <dbReference type="NCBI Taxonomy" id="1852021"/>
    <lineage>
        <taxon>Bacteria</taxon>
        <taxon>Pseudomonadati</taxon>
        <taxon>Pseudomonadota</taxon>
        <taxon>Gammaproteobacteria</taxon>
        <taxon>Cellvibrionales</taxon>
        <taxon>Halieaceae</taxon>
        <taxon>Parahaliea</taxon>
    </lineage>
</organism>
<feature type="signal peptide" evidence="1">
    <location>
        <begin position="1"/>
        <end position="20"/>
    </location>
</feature>
<dbReference type="InterPro" id="IPR033932">
    <property type="entry name" value="YtcJ-like"/>
</dbReference>
<dbReference type="EMBL" id="VRYZ01000001">
    <property type="protein sequence ID" value="TXS95126.1"/>
    <property type="molecule type" value="Genomic_DNA"/>
</dbReference>
<dbReference type="Gene3D" id="3.20.20.140">
    <property type="entry name" value="Metal-dependent hydrolases"/>
    <property type="match status" value="1"/>
</dbReference>
<dbReference type="Gene3D" id="2.30.40.10">
    <property type="entry name" value="Urease, subunit C, domain 1"/>
    <property type="match status" value="1"/>
</dbReference>
<dbReference type="PANTHER" id="PTHR22642">
    <property type="entry name" value="IMIDAZOLONEPROPIONASE"/>
    <property type="match status" value="1"/>
</dbReference>
<evidence type="ECO:0000313" key="4">
    <source>
        <dbReference type="Proteomes" id="UP000321933"/>
    </source>
</evidence>
<dbReference type="GO" id="GO:0016810">
    <property type="term" value="F:hydrolase activity, acting on carbon-nitrogen (but not peptide) bonds"/>
    <property type="evidence" value="ECO:0007669"/>
    <property type="project" value="InterPro"/>
</dbReference>
<dbReference type="InterPro" id="IPR032466">
    <property type="entry name" value="Metal_Hydrolase"/>
</dbReference>
<dbReference type="InterPro" id="IPR013108">
    <property type="entry name" value="Amidohydro_3"/>
</dbReference>
<dbReference type="OrthoDB" id="5734927at2"/>
<feature type="chain" id="PRO_5023019115" evidence="1">
    <location>
        <begin position="21"/>
        <end position="554"/>
    </location>
</feature>
<protein>
    <submittedName>
        <fullName evidence="3">Amidohydrolase</fullName>
    </submittedName>
</protein>
<dbReference type="Pfam" id="PF07969">
    <property type="entry name" value="Amidohydro_3"/>
    <property type="match status" value="1"/>
</dbReference>
<reference evidence="3 4" key="1">
    <citation type="submission" date="2019-08" db="EMBL/GenBank/DDBJ databases">
        <title>Parahaliea maris sp. nov., isolated from the surface seawater.</title>
        <authorList>
            <person name="Liu Y."/>
        </authorList>
    </citation>
    <scope>NUCLEOTIDE SEQUENCE [LARGE SCALE GENOMIC DNA]</scope>
    <source>
        <strain evidence="3 4">S2-26</strain>
    </source>
</reference>
<dbReference type="AlphaFoldDB" id="A0A5C9A332"/>
<dbReference type="SUPFAM" id="SSF51556">
    <property type="entry name" value="Metallo-dependent hydrolases"/>
    <property type="match status" value="1"/>
</dbReference>
<gene>
    <name evidence="3" type="ORF">FVW59_00455</name>
</gene>
<accession>A0A5C9A332</accession>
<sequence>MRTLRCAALVFGLAASAAHAATLVHNIRGYSLDGDQVQTFSALEFDKGVITHLYRDVASADASRAATRIDGFGATLLPGLIDAHGHVSSFGRALATVDLVGSSSEAEAARRVAHYIDAHPDRDWVEGRGWNQVLWPDKAFPARAALDAISGERAVVLGRVDGHALWVNSRALALAGIGAGTPDPDGGQILRDEQGQPTGVLIDNAMDLVTAVMPGPDVEALAALQYSALEKLASYGLTAVHDAGIPAREVEAYQQLLAEDRLPIRVYAMLDVRDPDNDRYLEQGPLVDAQHRLDIRSVKISADGALGSRGAALFDDYSDSSGNRGLLLHSRKELAHHMHRAVAAGYQVNTHAIGDRANALVLDLLEAVNSNSRSAALRHRVEHAQILRPADISRFPALNVIASVQPVHATSDMNMAGDRLGETRLRGAYAWESLLESGARMAGGSDFPVESPNPFHGLYAAVTRQDQAGRPPGGWLPKEKMSREAALALFTSGAAYAAHQEGVLGHLQPGYYADFILVDGDYFTLPENDLWQLQVKATYVAGEQVFPARSDADG</sequence>
<proteinExistence type="predicted"/>
<dbReference type="Gene3D" id="3.10.310.70">
    <property type="match status" value="1"/>
</dbReference>
<keyword evidence="1" id="KW-0732">Signal</keyword>
<dbReference type="Proteomes" id="UP000321933">
    <property type="component" value="Unassembled WGS sequence"/>
</dbReference>
<dbReference type="SUPFAM" id="SSF51338">
    <property type="entry name" value="Composite domain of metallo-dependent hydrolases"/>
    <property type="match status" value="1"/>
</dbReference>
<dbReference type="PANTHER" id="PTHR22642:SF2">
    <property type="entry name" value="PROTEIN LONG AFTER FAR-RED 3"/>
    <property type="match status" value="1"/>
</dbReference>
<feature type="domain" description="Amidohydrolase 3" evidence="2">
    <location>
        <begin position="69"/>
        <end position="546"/>
    </location>
</feature>
<dbReference type="CDD" id="cd01300">
    <property type="entry name" value="YtcJ_like"/>
    <property type="match status" value="1"/>
</dbReference>
<name>A0A5C9A332_9GAMM</name>
<keyword evidence="4" id="KW-1185">Reference proteome</keyword>
<comment type="caution">
    <text evidence="3">The sequence shown here is derived from an EMBL/GenBank/DDBJ whole genome shotgun (WGS) entry which is preliminary data.</text>
</comment>
<dbReference type="InterPro" id="IPR011059">
    <property type="entry name" value="Metal-dep_hydrolase_composite"/>
</dbReference>
<keyword evidence="3" id="KW-0378">Hydrolase</keyword>
<evidence type="ECO:0000256" key="1">
    <source>
        <dbReference type="SAM" id="SignalP"/>
    </source>
</evidence>